<dbReference type="SMART" id="SM00060">
    <property type="entry name" value="FN3"/>
    <property type="match status" value="10"/>
</dbReference>
<keyword evidence="1" id="KW-0677">Repeat</keyword>
<dbReference type="InterPro" id="IPR036116">
    <property type="entry name" value="FN3_sf"/>
</dbReference>
<feature type="domain" description="Fibronectin type-III" evidence="2">
    <location>
        <begin position="459"/>
        <end position="550"/>
    </location>
</feature>
<gene>
    <name evidence="3" type="ORF">UFOPK1603_00029</name>
</gene>
<feature type="domain" description="Fibronectin type-III" evidence="2">
    <location>
        <begin position="362"/>
        <end position="458"/>
    </location>
</feature>
<dbReference type="Pfam" id="PF00041">
    <property type="entry name" value="fn3"/>
    <property type="match status" value="9"/>
</dbReference>
<protein>
    <submittedName>
        <fullName evidence="3">Unannotated protein</fullName>
    </submittedName>
</protein>
<feature type="domain" description="Fibronectin type-III" evidence="2">
    <location>
        <begin position="745"/>
        <end position="836"/>
    </location>
</feature>
<dbReference type="AlphaFoldDB" id="A0A6J6CRT1"/>
<dbReference type="PANTHER" id="PTHR13817:SF151">
    <property type="entry name" value="TITIN"/>
    <property type="match status" value="1"/>
</dbReference>
<dbReference type="PROSITE" id="PS50853">
    <property type="entry name" value="FN3"/>
    <property type="match status" value="10"/>
</dbReference>
<feature type="domain" description="Fibronectin type-III" evidence="2">
    <location>
        <begin position="980"/>
        <end position="1073"/>
    </location>
</feature>
<evidence type="ECO:0000313" key="3">
    <source>
        <dbReference type="EMBL" id="CAB4553119.1"/>
    </source>
</evidence>
<feature type="domain" description="Fibronectin type-III" evidence="2">
    <location>
        <begin position="645"/>
        <end position="744"/>
    </location>
</feature>
<sequence>MWTAPVSTGGLPLVEYIVETSLDGTTWTTVSSGSLALSAVAGGLTNGTPVSVRVSARSASGVGASASSTATPNFGAVPGAPSAVIATPGDAQVSLSWTAPVSSGGTQIIGYRVERSIDNGVTWTTVTANSGSAVTSALVPGLSNGAAVAFRVSAINSAGAGAVSGVTTATPRTVPGAPASLVVAVGDGSVVLTWTAPVADGGSSVTSYTVERSLDGGASWTAITTVNALTTTVTGLANGSVYVFRVRAANVAGSGASSAVVTATPLTAPGQPVGAIATAGDSSVMLTWAAPTTDGGSPVTGYRIERSLGAGGWTVLAASVVGTSYQVSGLTNGTSEQFRITALNNAGSGLPVSTSSVTPRSIPGAATSLSATLGNGSATIAWTAPSTDGGSTITGYVVERSNDGGLTWSGAGSTATTSFVVSGLANGTTYAFRVRAVNVAGQGVASSATSVTPSTVPGAPLNPVATAGDGSVTIVWAAPATDGGLSVSSYIVEQSTDGGISWQTVVTTADRSAVVSGLANGSVYRFRISARNAAGTGSSVSLSGAIAPRTPPTAPVNLSVVASDGTAALVWAVSTSDGGAPVTSYIVERSTDGGRTWATATTTSTTGAVLSGLANGTAYAFRVIAVNAAGSGAPSAPVTATPAAAPGAPTSLVLVSGDGQIALSWSAPTSDGGASISSYRVEISSDGGTSWANVASAVTVRNFLVVGLTNGTPYQFRVTATNMIGAGASATSSVSATPVTTSSAPTNMVSVSGNGQVSLIWVAPVSNGGANITSYVVELSRDGGRTWLTGPTSATPSVTVTGLTNGIAYVFRARAINAAGTGAASVWVTAAPVAPPTVPAALTTQSAPGQVTVQWTSPVDDGGTAIVGYRLEQSLNGSTWTDSIQLGPDVFAIAPSSRSFSVSSTSSDANHAGAGVLATSIGTNYVVTGLFSPSGSGLVDATSLTVTGLQPGTRYWFRVQSYTVVGDSPWTEVVAFAANPPSPAGIPAVTPGDGSATVTWAPSANDGGSPVTYLVERSLDGGLTWQIVATTSATTLTDAPLVNGSAVLYRVTASNAAGSAAPSVSVAVTPEAVVVPDEPATPPGATLPYTGSNDALPFAALGLSLLLLGAGASILARRREQGGGAGVESVLAD</sequence>
<feature type="domain" description="Fibronectin type-III" evidence="2">
    <location>
        <begin position="174"/>
        <end position="270"/>
    </location>
</feature>
<feature type="domain" description="Fibronectin type-III" evidence="2">
    <location>
        <begin position="271"/>
        <end position="361"/>
    </location>
</feature>
<organism evidence="3">
    <name type="scientific">freshwater metagenome</name>
    <dbReference type="NCBI Taxonomy" id="449393"/>
    <lineage>
        <taxon>unclassified sequences</taxon>
        <taxon>metagenomes</taxon>
        <taxon>ecological metagenomes</taxon>
    </lineage>
</organism>
<name>A0A6J6CRT1_9ZZZZ</name>
<feature type="domain" description="Fibronectin type-III" evidence="2">
    <location>
        <begin position="77"/>
        <end position="173"/>
    </location>
</feature>
<dbReference type="EMBL" id="CAEZTG010000001">
    <property type="protein sequence ID" value="CAB4553119.1"/>
    <property type="molecule type" value="Genomic_DNA"/>
</dbReference>
<evidence type="ECO:0000256" key="1">
    <source>
        <dbReference type="ARBA" id="ARBA00022737"/>
    </source>
</evidence>
<proteinExistence type="predicted"/>
<dbReference type="InterPro" id="IPR013783">
    <property type="entry name" value="Ig-like_fold"/>
</dbReference>
<dbReference type="CDD" id="cd00063">
    <property type="entry name" value="FN3"/>
    <property type="match status" value="11"/>
</dbReference>
<dbReference type="PANTHER" id="PTHR13817">
    <property type="entry name" value="TITIN"/>
    <property type="match status" value="1"/>
</dbReference>
<dbReference type="InterPro" id="IPR050964">
    <property type="entry name" value="Striated_Muscle_Regulatory"/>
</dbReference>
<reference evidence="3" key="1">
    <citation type="submission" date="2020-05" db="EMBL/GenBank/DDBJ databases">
        <authorList>
            <person name="Chiriac C."/>
            <person name="Salcher M."/>
            <person name="Ghai R."/>
            <person name="Kavagutti S V."/>
        </authorList>
    </citation>
    <scope>NUCLEOTIDE SEQUENCE</scope>
</reference>
<feature type="domain" description="Fibronectin type-III" evidence="2">
    <location>
        <begin position="551"/>
        <end position="644"/>
    </location>
</feature>
<dbReference type="Gene3D" id="2.60.40.10">
    <property type="entry name" value="Immunoglobulins"/>
    <property type="match status" value="11"/>
</dbReference>
<accession>A0A6J6CRT1</accession>
<dbReference type="SUPFAM" id="SSF49265">
    <property type="entry name" value="Fibronectin type III"/>
    <property type="match status" value="6"/>
</dbReference>
<feature type="domain" description="Fibronectin type-III" evidence="2">
    <location>
        <begin position="1"/>
        <end position="75"/>
    </location>
</feature>
<dbReference type="PRINTS" id="PR00014">
    <property type="entry name" value="FNTYPEIII"/>
</dbReference>
<evidence type="ECO:0000259" key="2">
    <source>
        <dbReference type="PROSITE" id="PS50853"/>
    </source>
</evidence>
<dbReference type="InterPro" id="IPR003961">
    <property type="entry name" value="FN3_dom"/>
</dbReference>
<dbReference type="NCBIfam" id="TIGR01167">
    <property type="entry name" value="LPXTG_anchor"/>
    <property type="match status" value="1"/>
</dbReference>